<keyword evidence="3" id="KW-1185">Reference proteome</keyword>
<dbReference type="AlphaFoldDB" id="A0A164PID8"/>
<gene>
    <name evidence="2" type="ORF">AWN90_19790</name>
</gene>
<dbReference type="Proteomes" id="UP000076512">
    <property type="component" value="Unassembled WGS sequence"/>
</dbReference>
<organism evidence="2 3">
    <name type="scientific">Nocardia terpenica</name>
    <dbReference type="NCBI Taxonomy" id="455432"/>
    <lineage>
        <taxon>Bacteria</taxon>
        <taxon>Bacillati</taxon>
        <taxon>Actinomycetota</taxon>
        <taxon>Actinomycetes</taxon>
        <taxon>Mycobacteriales</taxon>
        <taxon>Nocardiaceae</taxon>
        <taxon>Nocardia</taxon>
    </lineage>
</organism>
<accession>A0A164PID8</accession>
<evidence type="ECO:0000259" key="1">
    <source>
        <dbReference type="Pfam" id="PF13454"/>
    </source>
</evidence>
<evidence type="ECO:0000313" key="2">
    <source>
        <dbReference type="EMBL" id="KZM75610.1"/>
    </source>
</evidence>
<dbReference type="PANTHER" id="PTHR40254">
    <property type="entry name" value="BLR0577 PROTEIN"/>
    <property type="match status" value="1"/>
</dbReference>
<sequence>MDSSTTTVCIVGLGPRGLSVFERLCANARDLLGPGARLHIHLVDPHLGRGSRVWRTDQPPQLLMNTVAAQITMFVDESVSCAGPIVPGPSLYEWARFVALVDPFPGLPEHVRAEAATLGPDTYPTRAFYGRYLAWVLRHLTDTAPADIAITPHCRTAIDVADDDEGRQIVTLADGTTLPGLDAVILTLGHTGTRPTDRERALADFAGRRDLLYVPPGNPADVDVDRLAPGQPTALRGLGLNFFDYMALLTTGRGGSFTRGSDGRLRYERSGLEPILIAGSRRGVPYHARGENQKGPHGRHTPLFFTAPVIDRMRRRADRGEPVAFDADVWPIIDREVRAVYYSTLIADRRCRCDADAFLHSYVAHAELSGHPRSSNPLSHHESPAEAALLERFGISAAQRWDWHRIAYPYDERSLTGVAEFRSWLLDYLERDVRAARRGNVDGPLKAALDVLRDLRNEIRLVVDHGGLGGDSYRDELQRWYTPFNGFLSIGPPVSRIEEMIALIEAGVLTVVGPDVTIECPDDGDGFRIRSPAIPGSGYRATALIEARLPDTDIRRTTDPLLRRLLARGECAPHRIPIRGGGYYETGGLAVTQRPYHVLDGNRRPHPRRFAFGVPTETVHWVTAAGIRPGVDSVILGDADSVARAGLTASRLGASALSTG</sequence>
<dbReference type="SUPFAM" id="SSF51905">
    <property type="entry name" value="FAD/NAD(P)-binding domain"/>
    <property type="match status" value="1"/>
</dbReference>
<feature type="domain" description="FAD-dependent urate hydroxylase HpyO/Asp monooxygenase CreE-like FAD/NAD(P)-binding" evidence="1">
    <location>
        <begin position="10"/>
        <end position="190"/>
    </location>
</feature>
<dbReference type="InterPro" id="IPR052189">
    <property type="entry name" value="L-asp_N-monooxygenase_NS-form"/>
</dbReference>
<dbReference type="InterPro" id="IPR036188">
    <property type="entry name" value="FAD/NAD-bd_sf"/>
</dbReference>
<protein>
    <submittedName>
        <fullName evidence="2">FAD-binding protein</fullName>
    </submittedName>
</protein>
<dbReference type="RefSeq" id="WP_067583301.1">
    <property type="nucleotide sequence ID" value="NZ_JABMCZ010000001.1"/>
</dbReference>
<dbReference type="Pfam" id="PF13454">
    <property type="entry name" value="NAD_binding_9"/>
    <property type="match status" value="1"/>
</dbReference>
<dbReference type="OrthoDB" id="3653265at2"/>
<evidence type="ECO:0000313" key="3">
    <source>
        <dbReference type="Proteomes" id="UP000076512"/>
    </source>
</evidence>
<reference evidence="2 3" key="1">
    <citation type="submission" date="2016-04" db="EMBL/GenBank/DDBJ databases">
        <authorList>
            <person name="Evans L.H."/>
            <person name="Alamgir A."/>
            <person name="Owens N."/>
            <person name="Weber N.D."/>
            <person name="Virtaneva K."/>
            <person name="Barbian K."/>
            <person name="Babar A."/>
            <person name="Rosenke K."/>
        </authorList>
    </citation>
    <scope>NUCLEOTIDE SEQUENCE [LARGE SCALE GENOMIC DNA]</scope>
    <source>
        <strain evidence="2 3">IFM 0406</strain>
    </source>
</reference>
<dbReference type="STRING" id="455432.AWN90_19790"/>
<proteinExistence type="predicted"/>
<dbReference type="InterPro" id="IPR038732">
    <property type="entry name" value="HpyO/CreE_NAD-binding"/>
</dbReference>
<dbReference type="PANTHER" id="PTHR40254:SF1">
    <property type="entry name" value="BLR0577 PROTEIN"/>
    <property type="match status" value="1"/>
</dbReference>
<dbReference type="EMBL" id="LWGR01000003">
    <property type="protein sequence ID" value="KZM75610.1"/>
    <property type="molecule type" value="Genomic_DNA"/>
</dbReference>
<name>A0A164PID8_9NOCA</name>
<comment type="caution">
    <text evidence="2">The sequence shown here is derived from an EMBL/GenBank/DDBJ whole genome shotgun (WGS) entry which is preliminary data.</text>
</comment>